<evidence type="ECO:0000313" key="6">
    <source>
        <dbReference type="Proteomes" id="UP001549184"/>
    </source>
</evidence>
<keyword evidence="5" id="KW-0675">Receptor</keyword>
<dbReference type="InterPro" id="IPR036942">
    <property type="entry name" value="Beta-barrel_TonB_sf"/>
</dbReference>
<dbReference type="InterPro" id="IPR010917">
    <property type="entry name" value="TonB_rcpt_CS"/>
</dbReference>
<reference evidence="5 6" key="1">
    <citation type="submission" date="2024-06" db="EMBL/GenBank/DDBJ databases">
        <title>Sorghum-associated microbial communities from plants grown in Nebraska, USA.</title>
        <authorList>
            <person name="Schachtman D."/>
        </authorList>
    </citation>
    <scope>NUCLEOTIDE SEQUENCE [LARGE SCALE GENOMIC DNA]</scope>
    <source>
        <strain evidence="5 6">1073</strain>
    </source>
</reference>
<dbReference type="InterPro" id="IPR000531">
    <property type="entry name" value="Beta-barrel_TonB"/>
</dbReference>
<accession>A0ABV2K2P9</accession>
<dbReference type="PANTHER" id="PTHR47234">
    <property type="match status" value="1"/>
</dbReference>
<evidence type="ECO:0000313" key="5">
    <source>
        <dbReference type="EMBL" id="MET3654880.1"/>
    </source>
</evidence>
<dbReference type="PROSITE" id="PS01156">
    <property type="entry name" value="TONB_DEPENDENT_REC_2"/>
    <property type="match status" value="1"/>
</dbReference>
<evidence type="ECO:0000256" key="1">
    <source>
        <dbReference type="ARBA" id="ARBA00004442"/>
    </source>
</evidence>
<dbReference type="Gene3D" id="2.40.170.20">
    <property type="entry name" value="TonB-dependent receptor, beta-barrel domain"/>
    <property type="match status" value="1"/>
</dbReference>
<keyword evidence="6" id="KW-1185">Reference proteome</keyword>
<feature type="domain" description="TonB-dependent receptor-like beta-barrel" evidence="4">
    <location>
        <begin position="2"/>
        <end position="283"/>
    </location>
</feature>
<protein>
    <submittedName>
        <fullName evidence="5">Outer membrane receptor protein involved in Fe transport</fullName>
    </submittedName>
</protein>
<gene>
    <name evidence="5" type="ORF">ABIC75_004629</name>
</gene>
<evidence type="ECO:0000256" key="3">
    <source>
        <dbReference type="ARBA" id="ARBA00023237"/>
    </source>
</evidence>
<proteinExistence type="predicted"/>
<comment type="caution">
    <text evidence="5">The sequence shown here is derived from an EMBL/GenBank/DDBJ whole genome shotgun (WGS) entry which is preliminary data.</text>
</comment>
<organism evidence="5 6">
    <name type="scientific">Dyella japonica</name>
    <dbReference type="NCBI Taxonomy" id="231455"/>
    <lineage>
        <taxon>Bacteria</taxon>
        <taxon>Pseudomonadati</taxon>
        <taxon>Pseudomonadota</taxon>
        <taxon>Gammaproteobacteria</taxon>
        <taxon>Lysobacterales</taxon>
        <taxon>Rhodanobacteraceae</taxon>
        <taxon>Dyella</taxon>
    </lineage>
</organism>
<sequence length="317" mass="34261">MRAPNIGELFGGQSQNFSTITDPCSVKQLKNAPNQAVRTANCAALGIPAGWTATNSATIAGISGGNPDLKPEQGRTWTGGIVLTPEFLPGFGLTADYWNIKLTNAISAPSGTDIANHCVDSTTGINNVYCANALRGPDHELNFINSINQNISLLSTSGVDLGAYYSHAIGAGKLTFNLDVTKVIAFTEHPFQDDPTNTVQDNGTLGFPRWKGVLRTSYAMNHWLINWNMRYFSSMLRVSNESYASNPYQLTPIRAGAGFFNDVKAGYTFGKSGWQGYVGITNVFDRDPPVNIFGNTFGGGLYDAIGRAYYAGFNYNF</sequence>
<name>A0ABV2K2P9_9GAMM</name>
<evidence type="ECO:0000259" key="4">
    <source>
        <dbReference type="Pfam" id="PF00593"/>
    </source>
</evidence>
<keyword evidence="3" id="KW-0998">Cell outer membrane</keyword>
<dbReference type="EMBL" id="JBEPMU010000014">
    <property type="protein sequence ID" value="MET3654880.1"/>
    <property type="molecule type" value="Genomic_DNA"/>
</dbReference>
<evidence type="ECO:0000256" key="2">
    <source>
        <dbReference type="ARBA" id="ARBA00023136"/>
    </source>
</evidence>
<dbReference type="PANTHER" id="PTHR47234:SF2">
    <property type="entry name" value="TONB-DEPENDENT RECEPTOR"/>
    <property type="match status" value="1"/>
</dbReference>
<dbReference type="SUPFAM" id="SSF56935">
    <property type="entry name" value="Porins"/>
    <property type="match status" value="1"/>
</dbReference>
<dbReference type="Proteomes" id="UP001549184">
    <property type="component" value="Unassembled WGS sequence"/>
</dbReference>
<keyword evidence="2" id="KW-0472">Membrane</keyword>
<comment type="subcellular location">
    <subcellularLocation>
        <location evidence="1">Cell outer membrane</location>
    </subcellularLocation>
</comment>
<dbReference type="Pfam" id="PF00593">
    <property type="entry name" value="TonB_dep_Rec_b-barrel"/>
    <property type="match status" value="1"/>
</dbReference>